<protein>
    <submittedName>
        <fullName evidence="5">Uncharacterized protein</fullName>
    </submittedName>
</protein>
<name>A0AA85J9I6_TRIRE</name>
<dbReference type="AlphaFoldDB" id="A0AA85J9I6"/>
<reference evidence="5" key="2">
    <citation type="submission" date="2023-11" db="UniProtKB">
        <authorList>
            <consortium name="WormBaseParasite"/>
        </authorList>
    </citation>
    <scope>IDENTIFICATION</scope>
</reference>
<evidence type="ECO:0000256" key="3">
    <source>
        <dbReference type="ARBA" id="ARBA00023170"/>
    </source>
</evidence>
<keyword evidence="4" id="KW-1185">Reference proteome</keyword>
<keyword evidence="1" id="KW-0805">Transcription regulation</keyword>
<dbReference type="Gene3D" id="1.10.565.10">
    <property type="entry name" value="Retinoid X Receptor"/>
    <property type="match status" value="1"/>
</dbReference>
<evidence type="ECO:0000256" key="1">
    <source>
        <dbReference type="ARBA" id="ARBA00023015"/>
    </source>
</evidence>
<dbReference type="InterPro" id="IPR035500">
    <property type="entry name" value="NHR-like_dom_sf"/>
</dbReference>
<organism evidence="4 5">
    <name type="scientific">Trichobilharzia regenti</name>
    <name type="common">Nasal bird schistosome</name>
    <dbReference type="NCBI Taxonomy" id="157069"/>
    <lineage>
        <taxon>Eukaryota</taxon>
        <taxon>Metazoa</taxon>
        <taxon>Spiralia</taxon>
        <taxon>Lophotrochozoa</taxon>
        <taxon>Platyhelminthes</taxon>
        <taxon>Trematoda</taxon>
        <taxon>Digenea</taxon>
        <taxon>Strigeidida</taxon>
        <taxon>Schistosomatoidea</taxon>
        <taxon>Schistosomatidae</taxon>
        <taxon>Trichobilharzia</taxon>
    </lineage>
</organism>
<dbReference type="SUPFAM" id="SSF48508">
    <property type="entry name" value="Nuclear receptor ligand-binding domain"/>
    <property type="match status" value="1"/>
</dbReference>
<evidence type="ECO:0000313" key="5">
    <source>
        <dbReference type="WBParaSite" id="TREG1_13590.1"/>
    </source>
</evidence>
<dbReference type="WBParaSite" id="TREG1_13590.1">
    <property type="protein sequence ID" value="TREG1_13590.1"/>
    <property type="gene ID" value="TREG1_13590"/>
</dbReference>
<reference evidence="4" key="1">
    <citation type="submission" date="2022-06" db="EMBL/GenBank/DDBJ databases">
        <authorList>
            <person name="Berger JAMES D."/>
            <person name="Berger JAMES D."/>
        </authorList>
    </citation>
    <scope>NUCLEOTIDE SEQUENCE [LARGE SCALE GENOMIC DNA]</scope>
</reference>
<evidence type="ECO:0000313" key="4">
    <source>
        <dbReference type="Proteomes" id="UP000050795"/>
    </source>
</evidence>
<keyword evidence="3" id="KW-0675">Receptor</keyword>
<dbReference type="Proteomes" id="UP000050795">
    <property type="component" value="Unassembled WGS sequence"/>
</dbReference>
<evidence type="ECO:0000256" key="2">
    <source>
        <dbReference type="ARBA" id="ARBA00023163"/>
    </source>
</evidence>
<sequence length="272" mass="31643">MSPTFNNPFNSGYNFIHSLHNYNSDMTPLKEQFFKSLIELNMQNKDERERKELLLNKTIQQLEGCTKAYNPQFTTLSNCNELSDTIPYYKLVEKNSVLSNDNNGDISDELQTSISEAPFYDFVGLEKLSQYETKEHIPCSNNKIVMQKVDSVNQINIFLNWIFESSGWILRNPGNQIVISKLFSKAFCPLVEKLINWVFRIPSFISLCKQDQKVLFSQTWINLLLLIWLESYQQLQINWNLAVSKCQFSEDSFSPPMELLNNTEVFSLISLN</sequence>
<keyword evidence="2" id="KW-0804">Transcription</keyword>
<accession>A0AA85J9I6</accession>
<proteinExistence type="predicted"/>